<evidence type="ECO:0000256" key="7">
    <source>
        <dbReference type="ARBA" id="ARBA00022691"/>
    </source>
</evidence>
<feature type="binding site" evidence="9">
    <location>
        <position position="73"/>
    </location>
    <ligand>
        <name>S-adenosyl-L-methionine</name>
        <dbReference type="ChEBI" id="CHEBI:59789"/>
    </ligand>
</feature>
<dbReference type="EC" id="2.1.1.233" evidence="3 8"/>
<keyword evidence="11" id="KW-1185">Reference proteome</keyword>
<evidence type="ECO:0000256" key="1">
    <source>
        <dbReference type="ARBA" id="ARBA00000724"/>
    </source>
</evidence>
<dbReference type="Gene3D" id="3.40.50.150">
    <property type="entry name" value="Vaccinia Virus protein VP39"/>
    <property type="match status" value="1"/>
</dbReference>
<organism evidence="10 11">
    <name type="scientific">Malassezia pachydermatis</name>
    <dbReference type="NCBI Taxonomy" id="77020"/>
    <lineage>
        <taxon>Eukaryota</taxon>
        <taxon>Fungi</taxon>
        <taxon>Dikarya</taxon>
        <taxon>Basidiomycota</taxon>
        <taxon>Ustilaginomycotina</taxon>
        <taxon>Malasseziomycetes</taxon>
        <taxon>Malasseziales</taxon>
        <taxon>Malasseziaceae</taxon>
        <taxon>Malassezia</taxon>
    </lineage>
</organism>
<evidence type="ECO:0000313" key="10">
    <source>
        <dbReference type="EMBL" id="KOS14720.1"/>
    </source>
</evidence>
<dbReference type="Pfam" id="PF04072">
    <property type="entry name" value="LCM"/>
    <property type="match status" value="1"/>
</dbReference>
<reference evidence="10 11" key="1">
    <citation type="submission" date="2015-07" db="EMBL/GenBank/DDBJ databases">
        <title>Draft Genome Sequence of Malassezia furfur CBS1878 and Malassezia pachydermatis CBS1879.</title>
        <authorList>
            <person name="Triana S."/>
            <person name="Ohm R."/>
            <person name="Gonzalez A."/>
            <person name="DeCock H."/>
            <person name="Restrepo S."/>
            <person name="Celis A."/>
        </authorList>
    </citation>
    <scope>NUCLEOTIDE SEQUENCE [LARGE SCALE GENOMIC DNA]</scope>
    <source>
        <strain evidence="10 11">CBS 1879</strain>
    </source>
</reference>
<dbReference type="AlphaFoldDB" id="A0A0M8MVP6"/>
<dbReference type="SUPFAM" id="SSF53335">
    <property type="entry name" value="S-adenosyl-L-methionine-dependent methyltransferases"/>
    <property type="match status" value="1"/>
</dbReference>
<dbReference type="GO" id="GO:0032259">
    <property type="term" value="P:methylation"/>
    <property type="evidence" value="ECO:0007669"/>
    <property type="project" value="UniProtKB-KW"/>
</dbReference>
<protein>
    <recommendedName>
        <fullName evidence="4 8">Leucine carboxyl methyltransferase 1</fullName>
        <ecNumber evidence="3 8">2.1.1.233</ecNumber>
    </recommendedName>
</protein>
<comment type="caution">
    <text evidence="10">The sequence shown here is derived from an EMBL/GenBank/DDBJ whole genome shotgun (WGS) entry which is preliminary data.</text>
</comment>
<dbReference type="GeneID" id="28727400"/>
<evidence type="ECO:0000256" key="2">
    <source>
        <dbReference type="ARBA" id="ARBA00010703"/>
    </source>
</evidence>
<keyword evidence="5 8" id="KW-0489">Methyltransferase</keyword>
<evidence type="ECO:0000256" key="4">
    <source>
        <dbReference type="ARBA" id="ARBA00017497"/>
    </source>
</evidence>
<dbReference type="InterPro" id="IPR029063">
    <property type="entry name" value="SAM-dependent_MTases_sf"/>
</dbReference>
<evidence type="ECO:0000256" key="9">
    <source>
        <dbReference type="PIRSR" id="PIRSR016305-1"/>
    </source>
</evidence>
<dbReference type="InterPro" id="IPR007213">
    <property type="entry name" value="Ppm1/Ppm2/Tcmp"/>
</dbReference>
<dbReference type="GO" id="GO:0018423">
    <property type="term" value="F:protein C-terminal leucine carboxyl O-methyltransferase activity"/>
    <property type="evidence" value="ECO:0007669"/>
    <property type="project" value="UniProtKB-EC"/>
</dbReference>
<comment type="catalytic activity">
    <reaction evidence="1 8">
        <text>[phosphatase 2A protein]-C-terminal L-leucine + S-adenosyl-L-methionine = [phosphatase 2A protein]-C-terminal L-leucine methyl ester + S-adenosyl-L-homocysteine</text>
        <dbReference type="Rhea" id="RHEA:48544"/>
        <dbReference type="Rhea" id="RHEA-COMP:12134"/>
        <dbReference type="Rhea" id="RHEA-COMP:12135"/>
        <dbReference type="ChEBI" id="CHEBI:57856"/>
        <dbReference type="ChEBI" id="CHEBI:59789"/>
        <dbReference type="ChEBI" id="CHEBI:90516"/>
        <dbReference type="ChEBI" id="CHEBI:90517"/>
        <dbReference type="EC" id="2.1.1.233"/>
    </reaction>
</comment>
<comment type="function">
    <text evidence="8">Methylates the carboxyl group of the C-terminal leucine residue of protein phosphatase 2A catalytic subunits to form alpha-leucine ester residues.</text>
</comment>
<keyword evidence="7 8" id="KW-0949">S-adenosyl-L-methionine</keyword>
<proteinExistence type="inferred from homology"/>
<dbReference type="PANTHER" id="PTHR13600">
    <property type="entry name" value="LEUCINE CARBOXYL METHYLTRANSFERASE"/>
    <property type="match status" value="1"/>
</dbReference>
<dbReference type="Proteomes" id="UP000037751">
    <property type="component" value="Unassembled WGS sequence"/>
</dbReference>
<sequence>MTTLSLGQPYRRGAAPKAGIEAVRETDTDALTSRLAACRAGYLPPDSYAEMQASPQSREAHRPPLISIGTYLRAREMDRHMEHFLATGSLRQETASSTTPVQVINIGAGSDTRFWRMSMATSNVALYVELDFPETTRQKAACIEQHEAMQMPLGSWTRTDDGLEADKYWLVGADLSTLRTSETWDRLRSRLDPSYPTLIVCECVLAYLDAEQANTLLQGWLEQLSHVAILSYDICLGGDAPDTQEPTRFGHVMLQNLAVRRLTLPGARHPICI</sequence>
<gene>
    <name evidence="10" type="ORF">Malapachy_1013</name>
</gene>
<feature type="binding site" evidence="9">
    <location>
        <position position="107"/>
    </location>
    <ligand>
        <name>S-adenosyl-L-methionine</name>
        <dbReference type="ChEBI" id="CHEBI:59789"/>
    </ligand>
</feature>
<evidence type="ECO:0000313" key="11">
    <source>
        <dbReference type="Proteomes" id="UP000037751"/>
    </source>
</evidence>
<name>A0A0M8MVP6_9BASI</name>
<dbReference type="VEuPathDB" id="FungiDB:Malapachy_1013"/>
<dbReference type="RefSeq" id="XP_017992352.1">
    <property type="nucleotide sequence ID" value="XM_018135525.1"/>
</dbReference>
<evidence type="ECO:0000256" key="8">
    <source>
        <dbReference type="PIRNR" id="PIRNR016305"/>
    </source>
</evidence>
<dbReference type="PANTHER" id="PTHR13600:SF21">
    <property type="entry name" value="LEUCINE CARBOXYL METHYLTRANSFERASE 1"/>
    <property type="match status" value="1"/>
</dbReference>
<comment type="similarity">
    <text evidence="2 8">Belongs to the methyltransferase superfamily. LCMT family.</text>
</comment>
<dbReference type="OrthoDB" id="203237at2759"/>
<accession>A0A0M8MVP6</accession>
<evidence type="ECO:0000256" key="3">
    <source>
        <dbReference type="ARBA" id="ARBA00012834"/>
    </source>
</evidence>
<dbReference type="InterPro" id="IPR016651">
    <property type="entry name" value="LCMT1"/>
</dbReference>
<dbReference type="STRING" id="77020.A0A0M8MVP6"/>
<keyword evidence="6 8" id="KW-0808">Transferase</keyword>
<dbReference type="PIRSF" id="PIRSF016305">
    <property type="entry name" value="LCM_mtfrase"/>
    <property type="match status" value="1"/>
</dbReference>
<dbReference type="EMBL" id="LGAV01000003">
    <property type="protein sequence ID" value="KOS14720.1"/>
    <property type="molecule type" value="Genomic_DNA"/>
</dbReference>
<feature type="binding site" evidence="9">
    <location>
        <begin position="174"/>
        <end position="175"/>
    </location>
    <ligand>
        <name>S-adenosyl-L-methionine</name>
        <dbReference type="ChEBI" id="CHEBI:59789"/>
    </ligand>
</feature>
<evidence type="ECO:0000256" key="6">
    <source>
        <dbReference type="ARBA" id="ARBA00022679"/>
    </source>
</evidence>
<feature type="binding site" evidence="9">
    <location>
        <position position="202"/>
    </location>
    <ligand>
        <name>S-adenosyl-L-methionine</name>
        <dbReference type="ChEBI" id="CHEBI:59789"/>
    </ligand>
</feature>
<evidence type="ECO:0000256" key="5">
    <source>
        <dbReference type="ARBA" id="ARBA00022603"/>
    </source>
</evidence>